<dbReference type="STRING" id="4540.A0A3L6RVF8"/>
<organism evidence="1 2">
    <name type="scientific">Panicum miliaceum</name>
    <name type="common">Proso millet</name>
    <name type="synonym">Broomcorn millet</name>
    <dbReference type="NCBI Taxonomy" id="4540"/>
    <lineage>
        <taxon>Eukaryota</taxon>
        <taxon>Viridiplantae</taxon>
        <taxon>Streptophyta</taxon>
        <taxon>Embryophyta</taxon>
        <taxon>Tracheophyta</taxon>
        <taxon>Spermatophyta</taxon>
        <taxon>Magnoliopsida</taxon>
        <taxon>Liliopsida</taxon>
        <taxon>Poales</taxon>
        <taxon>Poaceae</taxon>
        <taxon>PACMAD clade</taxon>
        <taxon>Panicoideae</taxon>
        <taxon>Panicodae</taxon>
        <taxon>Paniceae</taxon>
        <taxon>Panicinae</taxon>
        <taxon>Panicum</taxon>
        <taxon>Panicum sect. Panicum</taxon>
    </lineage>
</organism>
<dbReference type="PANTHER" id="PTHR10775:SF185">
    <property type="entry name" value="OS08G0208400 PROTEIN"/>
    <property type="match status" value="1"/>
</dbReference>
<name>A0A3L6RVF8_PANMI</name>
<dbReference type="AlphaFoldDB" id="A0A3L6RVF8"/>
<evidence type="ECO:0000313" key="2">
    <source>
        <dbReference type="Proteomes" id="UP000275267"/>
    </source>
</evidence>
<dbReference type="Proteomes" id="UP000275267">
    <property type="component" value="Unassembled WGS sequence"/>
</dbReference>
<accession>A0A3L6RVF8</accession>
<sequence length="157" mass="18156">MTHPWRKNKFLFDGTIEMHEAPGKFTAEEVAELPERVSNVSPGLRNNAPKKRKSGEDGERVIYNCKAGWWKLPYWKFLLLPHNLDVMHTEKNICDNLIGTLLKLQWKTKDTLNARLDLADMSIRSHLQPYQDGNVVKIPHASYVLKPAQRNAFCNFL</sequence>
<protein>
    <submittedName>
        <fullName evidence="1">Uncharacterized protein</fullName>
    </submittedName>
</protein>
<gene>
    <name evidence="1" type="ORF">C2845_PM11G04350</name>
</gene>
<dbReference type="EMBL" id="PQIB02000007">
    <property type="protein sequence ID" value="RLN08977.1"/>
    <property type="molecule type" value="Genomic_DNA"/>
</dbReference>
<comment type="caution">
    <text evidence="1">The sequence shown here is derived from an EMBL/GenBank/DDBJ whole genome shotgun (WGS) entry which is preliminary data.</text>
</comment>
<reference evidence="2" key="1">
    <citation type="journal article" date="2019" name="Nat. Commun.">
        <title>The genome of broomcorn millet.</title>
        <authorList>
            <person name="Zou C."/>
            <person name="Miki D."/>
            <person name="Li D."/>
            <person name="Tang Q."/>
            <person name="Xiao L."/>
            <person name="Rajput S."/>
            <person name="Deng P."/>
            <person name="Jia W."/>
            <person name="Huang R."/>
            <person name="Zhang M."/>
            <person name="Sun Y."/>
            <person name="Hu J."/>
            <person name="Fu X."/>
            <person name="Schnable P.S."/>
            <person name="Li F."/>
            <person name="Zhang H."/>
            <person name="Feng B."/>
            <person name="Zhu X."/>
            <person name="Liu R."/>
            <person name="Schnable J.C."/>
            <person name="Zhu J.-K."/>
            <person name="Zhang H."/>
        </authorList>
    </citation>
    <scope>NUCLEOTIDE SEQUENCE [LARGE SCALE GENOMIC DNA]</scope>
</reference>
<proteinExistence type="predicted"/>
<keyword evidence="2" id="KW-1185">Reference proteome</keyword>
<evidence type="ECO:0000313" key="1">
    <source>
        <dbReference type="EMBL" id="RLN08977.1"/>
    </source>
</evidence>
<dbReference type="OrthoDB" id="679757at2759"/>
<dbReference type="PANTHER" id="PTHR10775">
    <property type="entry name" value="OS08G0208400 PROTEIN"/>
    <property type="match status" value="1"/>
</dbReference>